<feature type="compositionally biased region" description="Basic and acidic residues" evidence="1">
    <location>
        <begin position="119"/>
        <end position="132"/>
    </location>
</feature>
<feature type="region of interest" description="Disordered" evidence="1">
    <location>
        <begin position="1"/>
        <end position="176"/>
    </location>
</feature>
<protein>
    <submittedName>
        <fullName evidence="2">Uncharacterized protein</fullName>
    </submittedName>
</protein>
<accession>A0A2G8LP19</accession>
<sequence length="189" mass="19607">MDDFDLSAFTNNPRPRRLPGLGATSPPTPGRAKLAPITSLANAPKLGPITKQTSPRSTGSFSSPGSLLSSHAAEQSSLQGQGSGNNPNLRPARRQTDAGSFSQQGLDIASLGIPTNDKSAQKGDLQKVKNQDKSCSSLSAASSQDLGIGRSGSSMGRLLGPRRVRDSSRSTLSPKTLAPLASQRLLLSC</sequence>
<feature type="compositionally biased region" description="Low complexity" evidence="1">
    <location>
        <begin position="53"/>
        <end position="70"/>
    </location>
</feature>
<evidence type="ECO:0000313" key="3">
    <source>
        <dbReference type="Proteomes" id="UP000230750"/>
    </source>
</evidence>
<proteinExistence type="predicted"/>
<name>A0A2G8LP19_STIJA</name>
<dbReference type="EMBL" id="MRZV01000020">
    <property type="protein sequence ID" value="PIK62003.1"/>
    <property type="molecule type" value="Genomic_DNA"/>
</dbReference>
<comment type="caution">
    <text evidence="2">The sequence shown here is derived from an EMBL/GenBank/DDBJ whole genome shotgun (WGS) entry which is preliminary data.</text>
</comment>
<organism evidence="2 3">
    <name type="scientific">Stichopus japonicus</name>
    <name type="common">Sea cucumber</name>
    <dbReference type="NCBI Taxonomy" id="307972"/>
    <lineage>
        <taxon>Eukaryota</taxon>
        <taxon>Metazoa</taxon>
        <taxon>Echinodermata</taxon>
        <taxon>Eleutherozoa</taxon>
        <taxon>Echinozoa</taxon>
        <taxon>Holothuroidea</taxon>
        <taxon>Aspidochirotacea</taxon>
        <taxon>Aspidochirotida</taxon>
        <taxon>Stichopodidae</taxon>
        <taxon>Apostichopus</taxon>
    </lineage>
</organism>
<gene>
    <name evidence="2" type="ORF">BSL78_01014</name>
</gene>
<dbReference type="AlphaFoldDB" id="A0A2G8LP19"/>
<feature type="compositionally biased region" description="Low complexity" evidence="1">
    <location>
        <begin position="134"/>
        <end position="161"/>
    </location>
</feature>
<keyword evidence="3" id="KW-1185">Reference proteome</keyword>
<feature type="compositionally biased region" description="Polar residues" evidence="1">
    <location>
        <begin position="72"/>
        <end position="88"/>
    </location>
</feature>
<reference evidence="2 3" key="1">
    <citation type="journal article" date="2017" name="PLoS Biol.">
        <title>The sea cucumber genome provides insights into morphological evolution and visceral regeneration.</title>
        <authorList>
            <person name="Zhang X."/>
            <person name="Sun L."/>
            <person name="Yuan J."/>
            <person name="Sun Y."/>
            <person name="Gao Y."/>
            <person name="Zhang L."/>
            <person name="Li S."/>
            <person name="Dai H."/>
            <person name="Hamel J.F."/>
            <person name="Liu C."/>
            <person name="Yu Y."/>
            <person name="Liu S."/>
            <person name="Lin W."/>
            <person name="Guo K."/>
            <person name="Jin S."/>
            <person name="Xu P."/>
            <person name="Storey K.B."/>
            <person name="Huan P."/>
            <person name="Zhang T."/>
            <person name="Zhou Y."/>
            <person name="Zhang J."/>
            <person name="Lin C."/>
            <person name="Li X."/>
            <person name="Xing L."/>
            <person name="Huo D."/>
            <person name="Sun M."/>
            <person name="Wang L."/>
            <person name="Mercier A."/>
            <person name="Li F."/>
            <person name="Yang H."/>
            <person name="Xiang J."/>
        </authorList>
    </citation>
    <scope>NUCLEOTIDE SEQUENCE [LARGE SCALE GENOMIC DNA]</scope>
    <source>
        <strain evidence="2">Shaxun</strain>
        <tissue evidence="2">Muscle</tissue>
    </source>
</reference>
<dbReference type="Proteomes" id="UP000230750">
    <property type="component" value="Unassembled WGS sequence"/>
</dbReference>
<evidence type="ECO:0000313" key="2">
    <source>
        <dbReference type="EMBL" id="PIK62003.1"/>
    </source>
</evidence>
<evidence type="ECO:0000256" key="1">
    <source>
        <dbReference type="SAM" id="MobiDB-lite"/>
    </source>
</evidence>